<proteinExistence type="predicted"/>
<organism evidence="2 3">
    <name type="scientific">Atta colombica</name>
    <dbReference type="NCBI Taxonomy" id="520822"/>
    <lineage>
        <taxon>Eukaryota</taxon>
        <taxon>Metazoa</taxon>
        <taxon>Ecdysozoa</taxon>
        <taxon>Arthropoda</taxon>
        <taxon>Hexapoda</taxon>
        <taxon>Insecta</taxon>
        <taxon>Pterygota</taxon>
        <taxon>Neoptera</taxon>
        <taxon>Endopterygota</taxon>
        <taxon>Hymenoptera</taxon>
        <taxon>Apocrita</taxon>
        <taxon>Aculeata</taxon>
        <taxon>Formicoidea</taxon>
        <taxon>Formicidae</taxon>
        <taxon>Myrmicinae</taxon>
        <taxon>Atta</taxon>
    </lineage>
</organism>
<name>A0A195BVV9_9HYME</name>
<accession>A0A195BVV9</accession>
<sequence length="160" mass="17965">MSSPEIVPSGERISGESGIDNPSESWDDFDVRSQGPSSTLPGKGVIAGSTVFEHPDKIRTARRRASGKTERSGGTREERRLRADTIPEEPSSISEAVTSAERASFPGNRKLRRTRRKCRQATYRVVLCSFHSSLKFRPFYFLGYDPRRRDRFKPSLCNAA</sequence>
<feature type="compositionally biased region" description="Basic and acidic residues" evidence="1">
    <location>
        <begin position="67"/>
        <end position="85"/>
    </location>
</feature>
<evidence type="ECO:0000313" key="3">
    <source>
        <dbReference type="Proteomes" id="UP000078540"/>
    </source>
</evidence>
<protein>
    <submittedName>
        <fullName evidence="2">Uncharacterized protein</fullName>
    </submittedName>
</protein>
<gene>
    <name evidence="2" type="ORF">ALC53_00870</name>
</gene>
<dbReference type="EMBL" id="KQ976401">
    <property type="protein sequence ID" value="KYM92415.1"/>
    <property type="molecule type" value="Genomic_DNA"/>
</dbReference>
<reference evidence="2 3" key="1">
    <citation type="submission" date="2015-09" db="EMBL/GenBank/DDBJ databases">
        <title>Atta colombica WGS genome.</title>
        <authorList>
            <person name="Nygaard S."/>
            <person name="Hu H."/>
            <person name="Boomsma J."/>
            <person name="Zhang G."/>
        </authorList>
    </citation>
    <scope>NUCLEOTIDE SEQUENCE [LARGE SCALE GENOMIC DNA]</scope>
    <source>
        <strain evidence="2">Treedump-2</strain>
        <tissue evidence="2">Whole body</tissue>
    </source>
</reference>
<dbReference type="Proteomes" id="UP000078540">
    <property type="component" value="Unassembled WGS sequence"/>
</dbReference>
<dbReference type="AlphaFoldDB" id="A0A195BVV9"/>
<evidence type="ECO:0000313" key="2">
    <source>
        <dbReference type="EMBL" id="KYM92415.1"/>
    </source>
</evidence>
<feature type="region of interest" description="Disordered" evidence="1">
    <location>
        <begin position="1"/>
        <end position="101"/>
    </location>
</feature>
<evidence type="ECO:0000256" key="1">
    <source>
        <dbReference type="SAM" id="MobiDB-lite"/>
    </source>
</evidence>
<keyword evidence="3" id="KW-1185">Reference proteome</keyword>